<protein>
    <recommendedName>
        <fullName evidence="4">carbonyl reductase (NADPH)</fullName>
        <ecNumber evidence="4">1.1.1.184</ecNumber>
    </recommendedName>
</protein>
<dbReference type="InterPro" id="IPR020904">
    <property type="entry name" value="Sc_DH/Rdtase_CS"/>
</dbReference>
<keyword evidence="7" id="KW-1185">Reference proteome</keyword>
<evidence type="ECO:0000256" key="4">
    <source>
        <dbReference type="ARBA" id="ARBA00026118"/>
    </source>
</evidence>
<evidence type="ECO:0000256" key="5">
    <source>
        <dbReference type="RuleBase" id="RU000363"/>
    </source>
</evidence>
<dbReference type="AlphaFoldDB" id="A0A8S4E2Z5"/>
<comment type="caution">
    <text evidence="6">The sequence shown here is derived from an EMBL/GenBank/DDBJ whole genome shotgun (WGS) entry which is preliminary data.</text>
</comment>
<dbReference type="PROSITE" id="PS00061">
    <property type="entry name" value="ADH_SHORT"/>
    <property type="match status" value="1"/>
</dbReference>
<dbReference type="Pfam" id="PF00106">
    <property type="entry name" value="adh_short"/>
    <property type="match status" value="2"/>
</dbReference>
<evidence type="ECO:0000256" key="2">
    <source>
        <dbReference type="ARBA" id="ARBA00022857"/>
    </source>
</evidence>
<evidence type="ECO:0000256" key="1">
    <source>
        <dbReference type="ARBA" id="ARBA00006484"/>
    </source>
</evidence>
<dbReference type="PRINTS" id="PR00080">
    <property type="entry name" value="SDRFAMILY"/>
</dbReference>
<dbReference type="EMBL" id="CAJHNJ030000011">
    <property type="protein sequence ID" value="CAG9109145.1"/>
    <property type="molecule type" value="Genomic_DNA"/>
</dbReference>
<dbReference type="PANTHER" id="PTHR43963">
    <property type="entry name" value="CARBONYL REDUCTASE 1-RELATED"/>
    <property type="match status" value="1"/>
</dbReference>
<evidence type="ECO:0000313" key="7">
    <source>
        <dbReference type="Proteomes" id="UP000653454"/>
    </source>
</evidence>
<evidence type="ECO:0000256" key="3">
    <source>
        <dbReference type="ARBA" id="ARBA00023002"/>
    </source>
</evidence>
<sequence>MGSERENVAVVTGANKGLGFEIVKQLCGQYPGLVYLTSRDSTRGLEACEKIRKLGLKVCYHQLDVTDSDSVEIFVSYCKEKYGEIDLLINNAGVLYHKNTELSRETLVHQIEETMKVNFFSLVNFTESILPLLKNGGKIINISSSSGHLSRIPGEELRNRIKSTDSVEELIKLMNSYLVACRNGEEIEGGWGDSSYVVSKVGVNSYTFILHRRLSAKDISVTCVHPGYVQTDMTGGAGQVSAGAAAALPVRLALAARAQGYVWHDGRAVPWDGPDPRGFIDGRK</sequence>
<dbReference type="GO" id="GO:0004090">
    <property type="term" value="F:carbonyl reductase (NADPH) activity"/>
    <property type="evidence" value="ECO:0007669"/>
    <property type="project" value="UniProtKB-EC"/>
</dbReference>
<organism evidence="6 7">
    <name type="scientific">Plutella xylostella</name>
    <name type="common">Diamondback moth</name>
    <name type="synonym">Plutella maculipennis</name>
    <dbReference type="NCBI Taxonomy" id="51655"/>
    <lineage>
        <taxon>Eukaryota</taxon>
        <taxon>Metazoa</taxon>
        <taxon>Ecdysozoa</taxon>
        <taxon>Arthropoda</taxon>
        <taxon>Hexapoda</taxon>
        <taxon>Insecta</taxon>
        <taxon>Pterygota</taxon>
        <taxon>Neoptera</taxon>
        <taxon>Endopterygota</taxon>
        <taxon>Lepidoptera</taxon>
        <taxon>Glossata</taxon>
        <taxon>Ditrysia</taxon>
        <taxon>Yponomeutoidea</taxon>
        <taxon>Plutellidae</taxon>
        <taxon>Plutella</taxon>
    </lineage>
</organism>
<name>A0A8S4E2Z5_PLUXY</name>
<evidence type="ECO:0000313" key="6">
    <source>
        <dbReference type="EMBL" id="CAG9109145.1"/>
    </source>
</evidence>
<dbReference type="SUPFAM" id="SSF51735">
    <property type="entry name" value="NAD(P)-binding Rossmann-fold domains"/>
    <property type="match status" value="1"/>
</dbReference>
<dbReference type="EC" id="1.1.1.184" evidence="4"/>
<dbReference type="CDD" id="cd05324">
    <property type="entry name" value="carb_red_PTCR-like_SDR_c"/>
    <property type="match status" value="1"/>
</dbReference>
<dbReference type="Gene3D" id="3.40.50.720">
    <property type="entry name" value="NAD(P)-binding Rossmann-like Domain"/>
    <property type="match status" value="1"/>
</dbReference>
<dbReference type="InterPro" id="IPR045313">
    <property type="entry name" value="CBR1-like"/>
</dbReference>
<comment type="similarity">
    <text evidence="1 5">Belongs to the short-chain dehydrogenases/reductases (SDR) family.</text>
</comment>
<reference evidence="6" key="1">
    <citation type="submission" date="2020-11" db="EMBL/GenBank/DDBJ databases">
        <authorList>
            <person name="Whiteford S."/>
        </authorList>
    </citation>
    <scope>NUCLEOTIDE SEQUENCE</scope>
</reference>
<dbReference type="PRINTS" id="PR00081">
    <property type="entry name" value="GDHRDH"/>
</dbReference>
<keyword evidence="2" id="KW-0521">NADP</keyword>
<gene>
    <name evidence="6" type="ORF">PLXY2_LOCUS4051</name>
</gene>
<dbReference type="Proteomes" id="UP000653454">
    <property type="component" value="Unassembled WGS sequence"/>
</dbReference>
<dbReference type="PANTHER" id="PTHR43963:SF6">
    <property type="entry name" value="CHAIN DEHYDROGENASE FAMILY PROTEIN, PUTATIVE (AFU_ORTHOLOGUE AFUA_3G15350)-RELATED"/>
    <property type="match status" value="1"/>
</dbReference>
<proteinExistence type="inferred from homology"/>
<accession>A0A8S4E2Z5</accession>
<dbReference type="InterPro" id="IPR002347">
    <property type="entry name" value="SDR_fam"/>
</dbReference>
<dbReference type="InterPro" id="IPR036291">
    <property type="entry name" value="NAD(P)-bd_dom_sf"/>
</dbReference>
<keyword evidence="3" id="KW-0560">Oxidoreductase</keyword>